<dbReference type="RefSeq" id="WP_184612936.1">
    <property type="nucleotide sequence ID" value="NZ_BOOS01000070.1"/>
</dbReference>
<dbReference type="EMBL" id="JACHBR010000001">
    <property type="protein sequence ID" value="MBB5628416.1"/>
    <property type="molecule type" value="Genomic_DNA"/>
</dbReference>
<name>A0A7W9DRC8_9ACTN</name>
<dbReference type="Proteomes" id="UP000588112">
    <property type="component" value="Unassembled WGS sequence"/>
</dbReference>
<keyword evidence="2" id="KW-1185">Reference proteome</keyword>
<reference evidence="1 2" key="1">
    <citation type="submission" date="2020-08" db="EMBL/GenBank/DDBJ databases">
        <title>Sequencing the genomes of 1000 actinobacteria strains.</title>
        <authorList>
            <person name="Klenk H.-P."/>
        </authorList>
    </citation>
    <scope>NUCLEOTIDE SEQUENCE [LARGE SCALE GENOMIC DNA]</scope>
    <source>
        <strain evidence="1 2">DSM 45790</strain>
    </source>
</reference>
<evidence type="ECO:0000313" key="1">
    <source>
        <dbReference type="EMBL" id="MBB5628416.1"/>
    </source>
</evidence>
<organism evidence="1 2">
    <name type="scientific">Sphaerisporangium krabiense</name>
    <dbReference type="NCBI Taxonomy" id="763782"/>
    <lineage>
        <taxon>Bacteria</taxon>
        <taxon>Bacillati</taxon>
        <taxon>Actinomycetota</taxon>
        <taxon>Actinomycetes</taxon>
        <taxon>Streptosporangiales</taxon>
        <taxon>Streptosporangiaceae</taxon>
        <taxon>Sphaerisporangium</taxon>
    </lineage>
</organism>
<dbReference type="AlphaFoldDB" id="A0A7W9DRC8"/>
<proteinExistence type="predicted"/>
<sequence length="65" mass="7142">MEAPVERSGTLILRVWVEEGRRDGFRARVICTVGPDEARSWAVSEPAAVHAVIQAWLDGLLEPDG</sequence>
<accession>A0A7W9DRC8</accession>
<gene>
    <name evidence="1" type="ORF">BJ981_004115</name>
</gene>
<comment type="caution">
    <text evidence="1">The sequence shown here is derived from an EMBL/GenBank/DDBJ whole genome shotgun (WGS) entry which is preliminary data.</text>
</comment>
<protein>
    <submittedName>
        <fullName evidence="1">Uncharacterized protein</fullName>
    </submittedName>
</protein>
<evidence type="ECO:0000313" key="2">
    <source>
        <dbReference type="Proteomes" id="UP000588112"/>
    </source>
</evidence>